<dbReference type="InParanoid" id="Q564Q3"/>
<name>Q564Q3_CAEEL</name>
<gene>
    <name evidence="2" type="ORF">CELE_Y53C12A.8</name>
    <name evidence="2 4" type="ORF">Y53C12A.8</name>
</gene>
<dbReference type="PaxDb" id="6239-Y53C12A.8"/>
<reference evidence="2 3" key="1">
    <citation type="journal article" date="1998" name="Science">
        <title>Genome sequence of the nematode C. elegans: a platform for investigating biology.</title>
        <authorList>
            <consortium name="The C. elegans sequencing consortium"/>
            <person name="Sulson J.E."/>
            <person name="Waterston R."/>
        </authorList>
    </citation>
    <scope>NUCLEOTIDE SEQUENCE [LARGE SCALE GENOMIC DNA]</scope>
    <source>
        <strain evidence="2 3">Bristol N2</strain>
    </source>
</reference>
<dbReference type="CTD" id="3565602"/>
<keyword evidence="3" id="KW-1185">Reference proteome</keyword>
<dbReference type="OrthoDB" id="5845357at2759"/>
<organism evidence="2 3">
    <name type="scientific">Caenorhabditis elegans</name>
    <dbReference type="NCBI Taxonomy" id="6239"/>
    <lineage>
        <taxon>Eukaryota</taxon>
        <taxon>Metazoa</taxon>
        <taxon>Ecdysozoa</taxon>
        <taxon>Nematoda</taxon>
        <taxon>Chromadorea</taxon>
        <taxon>Rhabditida</taxon>
        <taxon>Rhabditina</taxon>
        <taxon>Rhabditomorpha</taxon>
        <taxon>Rhabditoidea</taxon>
        <taxon>Rhabditidae</taxon>
        <taxon>Peloderinae</taxon>
        <taxon>Caenorhabditis</taxon>
    </lineage>
</organism>
<feature type="region of interest" description="Disordered" evidence="1">
    <location>
        <begin position="1"/>
        <end position="50"/>
    </location>
</feature>
<dbReference type="KEGG" id="cel:CELE_Y53C12A.8"/>
<accession>Q564Q3</accession>
<dbReference type="Proteomes" id="UP000001940">
    <property type="component" value="Chromosome II"/>
</dbReference>
<dbReference type="AlphaFoldDB" id="Q564Q3"/>
<dbReference type="AGR" id="WB:WBGene00044158"/>
<feature type="compositionally biased region" description="Low complexity" evidence="1">
    <location>
        <begin position="24"/>
        <end position="34"/>
    </location>
</feature>
<evidence type="ECO:0000313" key="2">
    <source>
        <dbReference type="EMBL" id="CAI79256.2"/>
    </source>
</evidence>
<sequence>MYGNRNKTIESEMFIKSKRKNERSLTSSTSATSSDANQSEGFKLVNSSTPRPIRHVDNQCFCYDNRQDCSTCSIDSTDESDIFVLDSSETRSRAGSCQQESSLDGSAVSELHSADFDDLLESLERATKEVQESFYHNSQIFGQLMAVHGFQRATIDDDLDHLNLKTSSKTSKSSETFEPFDPSEMLLDRCHTEHAQLRSYYLQRLIDEDIMRSNVARIQELTEKFKNFETASSSDSEISEPTISLEEDLHKILDDVSTCQSFCPEDF</sequence>
<dbReference type="SMR" id="Q564Q3"/>
<dbReference type="OMA" id="RHVDNQC"/>
<dbReference type="WormBase" id="Y53C12A.8a">
    <property type="protein sequence ID" value="CE46237"/>
    <property type="gene ID" value="WBGene00044158"/>
</dbReference>
<dbReference type="RefSeq" id="NP_001022463.2">
    <property type="nucleotide sequence ID" value="NM_001027292.2"/>
</dbReference>
<evidence type="ECO:0000313" key="3">
    <source>
        <dbReference type="Proteomes" id="UP000001940"/>
    </source>
</evidence>
<dbReference type="Bgee" id="WBGene00044158">
    <property type="expression patterns" value="Expressed in adult organism and 2 other cell types or tissues"/>
</dbReference>
<proteinExistence type="predicted"/>
<dbReference type="eggNOG" id="ENOG502TI9E">
    <property type="taxonomic scope" value="Eukaryota"/>
</dbReference>
<dbReference type="EMBL" id="BX284602">
    <property type="protein sequence ID" value="CAI79256.2"/>
    <property type="molecule type" value="Genomic_DNA"/>
</dbReference>
<feature type="compositionally biased region" description="Polar residues" evidence="1">
    <location>
        <begin position="35"/>
        <end position="50"/>
    </location>
</feature>
<protein>
    <submittedName>
        <fullName evidence="2">Expressed conserved protein</fullName>
    </submittedName>
</protein>
<evidence type="ECO:0000313" key="4">
    <source>
        <dbReference type="WormBase" id="Y53C12A.8a"/>
    </source>
</evidence>
<dbReference type="GeneID" id="3565602"/>
<dbReference type="UCSC" id="Y53C12A.8">
    <property type="organism name" value="c. elegans"/>
</dbReference>
<evidence type="ECO:0000256" key="1">
    <source>
        <dbReference type="SAM" id="MobiDB-lite"/>
    </source>
</evidence>
<dbReference type="HOGENOM" id="CLU_1042910_0_0_1"/>
<dbReference type="FunCoup" id="Q564Q3">
    <property type="interactions" value="308"/>
</dbReference>